<reference evidence="2 3" key="1">
    <citation type="journal article" date="2012" name="BMC Genomics">
        <title>Complete genome sequence of Saccharothrix espanaensis DSM 44229T and comparison to the other completely sequenced Pseudonocardiaceae.</title>
        <authorList>
            <person name="Strobel T."/>
            <person name="Al-Dilaimi A."/>
            <person name="Blom J."/>
            <person name="Gessner A."/>
            <person name="Kalinowski J."/>
            <person name="Luzhetska M."/>
            <person name="Puhler A."/>
            <person name="Szczepanowski R."/>
            <person name="Bechthold A."/>
            <person name="Ruckert C."/>
        </authorList>
    </citation>
    <scope>NUCLEOTIDE SEQUENCE [LARGE SCALE GENOMIC DNA]</scope>
    <source>
        <strain evidence="3">ATCC 51144 / DSM 44229 / JCM 9112 / NBRC 15066 / NRRL 15764</strain>
    </source>
</reference>
<accession>K0K7I0</accession>
<proteinExistence type="predicted"/>
<dbReference type="AlphaFoldDB" id="K0K7I0"/>
<protein>
    <submittedName>
        <fullName evidence="2">Uncharacterized protein</fullName>
    </submittedName>
</protein>
<evidence type="ECO:0000313" key="3">
    <source>
        <dbReference type="Proteomes" id="UP000006281"/>
    </source>
</evidence>
<evidence type="ECO:0000256" key="1">
    <source>
        <dbReference type="SAM" id="MobiDB-lite"/>
    </source>
</evidence>
<feature type="region of interest" description="Disordered" evidence="1">
    <location>
        <begin position="1"/>
        <end position="63"/>
    </location>
</feature>
<feature type="compositionally biased region" description="Low complexity" evidence="1">
    <location>
        <begin position="1"/>
        <end position="16"/>
    </location>
</feature>
<feature type="compositionally biased region" description="Low complexity" evidence="1">
    <location>
        <begin position="199"/>
        <end position="211"/>
    </location>
</feature>
<feature type="compositionally biased region" description="Low complexity" evidence="1">
    <location>
        <begin position="108"/>
        <end position="120"/>
    </location>
</feature>
<dbReference type="KEGG" id="sesp:BN6_70905"/>
<sequence length="313" mass="33198">MTELPPLELPATTPNPTALPPDFPRSLTEGPETTDRDATRSEAASPDAAGADLTNPLTPPGTPVHLVVDQVFLTGPDTSASAAHPTGSPWSAVAGSLAQQAEVERTTECPPTTPATCTYPGLRATTPSRPGPDANSPATAPMPSCAAPGPRGRSAPSCESRATSTSPPPSTRRDAHRDVPPGCRNAARPKPCTTPTPTPATQCTTTRPTTHPTDRPANRSTDRPADRIATCSTDRAADCLTDRTTDRAAFLAAPFRRGKAWLCELITQAWLLHLRTRCGRWTEQCRGARRCPRQSARPWRTACGLAPAAVWRE</sequence>
<feature type="region of interest" description="Disordered" evidence="1">
    <location>
        <begin position="76"/>
        <end position="226"/>
    </location>
</feature>
<name>K0K7I0_SACES</name>
<keyword evidence="3" id="KW-1185">Reference proteome</keyword>
<dbReference type="HOGENOM" id="CLU_888228_0_0_11"/>
<organism evidence="2 3">
    <name type="scientific">Saccharothrix espanaensis (strain ATCC 51144 / DSM 44229 / JCM 9112 / NBRC 15066 / NRRL 15764)</name>
    <dbReference type="NCBI Taxonomy" id="1179773"/>
    <lineage>
        <taxon>Bacteria</taxon>
        <taxon>Bacillati</taxon>
        <taxon>Actinomycetota</taxon>
        <taxon>Actinomycetes</taxon>
        <taxon>Pseudonocardiales</taxon>
        <taxon>Pseudonocardiaceae</taxon>
        <taxon>Saccharothrix</taxon>
    </lineage>
</organism>
<dbReference type="Proteomes" id="UP000006281">
    <property type="component" value="Chromosome"/>
</dbReference>
<feature type="compositionally biased region" description="Basic and acidic residues" evidence="1">
    <location>
        <begin position="212"/>
        <end position="226"/>
    </location>
</feature>
<dbReference type="EMBL" id="HE804045">
    <property type="protein sequence ID" value="CCH34326.1"/>
    <property type="molecule type" value="Genomic_DNA"/>
</dbReference>
<evidence type="ECO:0000313" key="2">
    <source>
        <dbReference type="EMBL" id="CCH34326.1"/>
    </source>
</evidence>
<gene>
    <name evidence="2" type="ordered locus">BN6_70905</name>
</gene>
<dbReference type="STRING" id="1179773.BN6_70905"/>